<dbReference type="Pfam" id="PF03808">
    <property type="entry name" value="Glyco_tran_WecG"/>
    <property type="match status" value="1"/>
</dbReference>
<evidence type="ECO:0000256" key="1">
    <source>
        <dbReference type="ARBA" id="ARBA00022676"/>
    </source>
</evidence>
<dbReference type="PANTHER" id="PTHR34136">
    <property type="match status" value="1"/>
</dbReference>
<dbReference type="EMBL" id="BAAAFD010000004">
    <property type="protein sequence ID" value="GAA0856472.1"/>
    <property type="molecule type" value="Genomic_DNA"/>
</dbReference>
<reference evidence="3 4" key="1">
    <citation type="journal article" date="2019" name="Int. J. Syst. Evol. Microbiol.">
        <title>The Global Catalogue of Microorganisms (GCM) 10K type strain sequencing project: providing services to taxonomists for standard genome sequencing and annotation.</title>
        <authorList>
            <consortium name="The Broad Institute Genomics Platform"/>
            <consortium name="The Broad Institute Genome Sequencing Center for Infectious Disease"/>
            <person name="Wu L."/>
            <person name="Ma J."/>
        </authorList>
    </citation>
    <scope>NUCLEOTIDE SEQUENCE [LARGE SCALE GENOMIC DNA]</scope>
    <source>
        <strain evidence="3 4">JCM 15896</strain>
    </source>
</reference>
<evidence type="ECO:0000313" key="4">
    <source>
        <dbReference type="Proteomes" id="UP001500359"/>
    </source>
</evidence>
<keyword evidence="4" id="KW-1185">Reference proteome</keyword>
<proteinExistence type="predicted"/>
<organism evidence="3 4">
    <name type="scientific">Aliiglaciecola litoralis</name>
    <dbReference type="NCBI Taxonomy" id="582857"/>
    <lineage>
        <taxon>Bacteria</taxon>
        <taxon>Pseudomonadati</taxon>
        <taxon>Pseudomonadota</taxon>
        <taxon>Gammaproteobacteria</taxon>
        <taxon>Alteromonadales</taxon>
        <taxon>Alteromonadaceae</taxon>
        <taxon>Aliiglaciecola</taxon>
    </lineage>
</organism>
<evidence type="ECO:0000313" key="3">
    <source>
        <dbReference type="EMBL" id="GAA0856472.1"/>
    </source>
</evidence>
<evidence type="ECO:0000256" key="2">
    <source>
        <dbReference type="ARBA" id="ARBA00022679"/>
    </source>
</evidence>
<dbReference type="PANTHER" id="PTHR34136:SF1">
    <property type="entry name" value="UDP-N-ACETYL-D-MANNOSAMINURONIC ACID TRANSFERASE"/>
    <property type="match status" value="1"/>
</dbReference>
<comment type="caution">
    <text evidence="3">The sequence shown here is derived from an EMBL/GenBank/DDBJ whole genome shotgun (WGS) entry which is preliminary data.</text>
</comment>
<keyword evidence="1" id="KW-0328">Glycosyltransferase</keyword>
<dbReference type="InterPro" id="IPR004629">
    <property type="entry name" value="WecG_TagA_CpsF"/>
</dbReference>
<dbReference type="NCBIfam" id="TIGR00696">
    <property type="entry name" value="wecG_tagA_cpsF"/>
    <property type="match status" value="1"/>
</dbReference>
<protein>
    <submittedName>
        <fullName evidence="3">WecB/TagA/CpsF family glycosyltransferase</fullName>
    </submittedName>
</protein>
<keyword evidence="2" id="KW-0808">Transferase</keyword>
<accession>A0ABN1LIK1</accession>
<gene>
    <name evidence="3" type="ORF">GCM10009114_18560</name>
</gene>
<name>A0ABN1LIK1_9ALTE</name>
<dbReference type="Proteomes" id="UP001500359">
    <property type="component" value="Unassembled WGS sequence"/>
</dbReference>
<dbReference type="CDD" id="cd06533">
    <property type="entry name" value="Glyco_transf_WecG_TagA"/>
    <property type="match status" value="1"/>
</dbReference>
<sequence>MEQLSHRVRANIMGLAIDPIEFDAAVEKILFFAHSRPAKYVCVNSAQDVVIAQHDPRFRDIVNQADLATADGWPVVWSIRSRGMQQSGRVTGPDLMLATCEKSVAKGTRHFLYGGAEEVPALLTGKLEQRFPGITICGAHSPPFRKLTEAEDLAEIDMINQSKADVLWIGISTPKQHFWLQDHIHKLDVGVVITVGAAFDFHSGRVNRAPKWMRDHGLEWLHRAAKEPKRLGSRYAKYLPQFFYMSLAQRLGLKEYSILDCKTK</sequence>
<dbReference type="RefSeq" id="WP_343859074.1">
    <property type="nucleotide sequence ID" value="NZ_BAAAFD010000004.1"/>
</dbReference>